<organism evidence="7 8">
    <name type="scientific">Faecalicatena faecalis</name>
    <dbReference type="NCBI Taxonomy" id="2726362"/>
    <lineage>
        <taxon>Bacteria</taxon>
        <taxon>Bacillati</taxon>
        <taxon>Bacillota</taxon>
        <taxon>Clostridia</taxon>
        <taxon>Lachnospirales</taxon>
        <taxon>Lachnospiraceae</taxon>
        <taxon>Faecalicatena</taxon>
    </lineage>
</organism>
<dbReference type="Pfam" id="PF00669">
    <property type="entry name" value="Flagellin_N"/>
    <property type="match status" value="1"/>
</dbReference>
<evidence type="ECO:0000259" key="5">
    <source>
        <dbReference type="Pfam" id="PF00669"/>
    </source>
</evidence>
<sequence>MRIQHNIMALNSHRQLGINNSNIAKSLEKLSSGYRINRAGDDAAGLAISEKMRAQIKGLNAASDNSQDAISLVQTAEGGLQEVHSMLNRMMELATKSSNGTYTDDVDRQALQDEVSALKDEINRIADSTNFNGIKLLDGSMGVGTTGVVVAGTAANLDAASNPVNFTFEAPEGYTIEIKQDTAVAKAGTATWGAGANSKTLTLTLKTGEEYTQADLDKLINGMSGTPAEAAGKIKLTIDNGFKTGAANNSIVAAADGKAKAAKKATVDSVNGKLTVTANKAGINTSTLTILAAGNKGVTVDATNGNTSVVLEAGKEYSASELNDLLSKAGAGMSVSFEGKMSAADLAVETNGGLALDHGAGIAAGGGLTLQIGDTNDTWNELDLSIADIHVTALDLNSVDISTREGASAAMGKIKTAINTVSTQRGKLGAIQNRLEHTINNLGVTTENITAAESRIRDVDMAKEMMEFTKNSVLMQSAQAMLAQANMQPQSVLQLLQ</sequence>
<evidence type="ECO:0000256" key="2">
    <source>
        <dbReference type="ARBA" id="ARBA00020110"/>
    </source>
</evidence>
<reference evidence="7 8" key="1">
    <citation type="submission" date="2021-06" db="EMBL/GenBank/DDBJ databases">
        <title>Faecalicatena sp. nov. isolated from porcine feces.</title>
        <authorList>
            <person name="Oh B.S."/>
            <person name="Lee J.H."/>
        </authorList>
    </citation>
    <scope>NUCLEOTIDE SEQUENCE [LARGE SCALE GENOMIC DNA]</scope>
    <source>
        <strain evidence="7 8">AGMB00832</strain>
    </source>
</reference>
<keyword evidence="7" id="KW-0969">Cilium</keyword>
<keyword evidence="7" id="KW-0282">Flagellum</keyword>
<comment type="similarity">
    <text evidence="1 4">Belongs to the bacterial flagellin family.</text>
</comment>
<dbReference type="PANTHER" id="PTHR42792:SF2">
    <property type="entry name" value="FLAGELLIN"/>
    <property type="match status" value="1"/>
</dbReference>
<comment type="caution">
    <text evidence="7">The sequence shown here is derived from an EMBL/GenBank/DDBJ whole genome shotgun (WGS) entry which is preliminary data.</text>
</comment>
<keyword evidence="3 4" id="KW-0975">Bacterial flagellum</keyword>
<protein>
    <recommendedName>
        <fullName evidence="2 4">Flagellin</fullName>
    </recommendedName>
</protein>
<keyword evidence="4" id="KW-0964">Secreted</keyword>
<evidence type="ECO:0000313" key="8">
    <source>
        <dbReference type="Proteomes" id="UP000723714"/>
    </source>
</evidence>
<dbReference type="InterPro" id="IPR046358">
    <property type="entry name" value="Flagellin_C"/>
</dbReference>
<gene>
    <name evidence="7" type="ORF">HGO97_020390</name>
</gene>
<dbReference type="Proteomes" id="UP000723714">
    <property type="component" value="Unassembled WGS sequence"/>
</dbReference>
<dbReference type="RefSeq" id="WP_216244780.1">
    <property type="nucleotide sequence ID" value="NZ_JABACJ020000028.1"/>
</dbReference>
<dbReference type="Pfam" id="PF00700">
    <property type="entry name" value="Flagellin_C"/>
    <property type="match status" value="1"/>
</dbReference>
<comment type="subcellular location">
    <subcellularLocation>
        <location evidence="4">Secreted</location>
    </subcellularLocation>
    <subcellularLocation>
        <location evidence="4">Bacterial flagellum</location>
    </subcellularLocation>
</comment>
<dbReference type="InterPro" id="IPR001029">
    <property type="entry name" value="Flagellin_N"/>
</dbReference>
<dbReference type="InterPro" id="IPR001492">
    <property type="entry name" value="Flagellin"/>
</dbReference>
<proteinExistence type="inferred from homology"/>
<feature type="domain" description="Flagellin N-terminal" evidence="5">
    <location>
        <begin position="3"/>
        <end position="140"/>
    </location>
</feature>
<name>A0ABS6D977_9FIRM</name>
<keyword evidence="8" id="KW-1185">Reference proteome</keyword>
<evidence type="ECO:0000256" key="4">
    <source>
        <dbReference type="RuleBase" id="RU362073"/>
    </source>
</evidence>
<evidence type="ECO:0000259" key="6">
    <source>
        <dbReference type="Pfam" id="PF00700"/>
    </source>
</evidence>
<evidence type="ECO:0000256" key="1">
    <source>
        <dbReference type="ARBA" id="ARBA00005709"/>
    </source>
</evidence>
<evidence type="ECO:0000256" key="3">
    <source>
        <dbReference type="ARBA" id="ARBA00023143"/>
    </source>
</evidence>
<keyword evidence="7" id="KW-0966">Cell projection</keyword>
<evidence type="ECO:0000313" key="7">
    <source>
        <dbReference type="EMBL" id="MBU3878165.1"/>
    </source>
</evidence>
<accession>A0ABS6D977</accession>
<feature type="domain" description="Flagellin C-terminal" evidence="6">
    <location>
        <begin position="411"/>
        <end position="496"/>
    </location>
</feature>
<dbReference type="PANTHER" id="PTHR42792">
    <property type="entry name" value="FLAGELLIN"/>
    <property type="match status" value="1"/>
</dbReference>
<comment type="function">
    <text evidence="4">Flagellin is the subunit protein which polymerizes to form the filaments of bacterial flagella.</text>
</comment>
<dbReference type="EMBL" id="JABACJ020000028">
    <property type="protein sequence ID" value="MBU3878165.1"/>
    <property type="molecule type" value="Genomic_DNA"/>
</dbReference>